<feature type="compositionally biased region" description="Acidic residues" evidence="7">
    <location>
        <begin position="317"/>
        <end position="357"/>
    </location>
</feature>
<organism evidence="8 9">
    <name type="scientific">Rubrobacter tropicus</name>
    <dbReference type="NCBI Taxonomy" id="2653851"/>
    <lineage>
        <taxon>Bacteria</taxon>
        <taxon>Bacillati</taxon>
        <taxon>Actinomycetota</taxon>
        <taxon>Rubrobacteria</taxon>
        <taxon>Rubrobacterales</taxon>
        <taxon>Rubrobacteraceae</taxon>
        <taxon>Rubrobacter</taxon>
    </lineage>
</organism>
<reference evidence="8 9" key="1">
    <citation type="submission" date="2019-10" db="EMBL/GenBank/DDBJ databases">
        <title>Rubrobacter sp nov SCSIO 52090 isolated from a deep-sea sediment in the South China Sea.</title>
        <authorList>
            <person name="Chen R.W."/>
        </authorList>
    </citation>
    <scope>NUCLEOTIDE SEQUENCE [LARGE SCALE GENOMIC DNA]</scope>
    <source>
        <strain evidence="8 9">SCSIO 52909</strain>
    </source>
</reference>
<dbReference type="PRINTS" id="PR00395">
    <property type="entry name" value="RIBOSOMALS2"/>
</dbReference>
<gene>
    <name evidence="5 8" type="primary">rpsB</name>
    <name evidence="8" type="ORF">GBA63_10190</name>
</gene>
<evidence type="ECO:0000256" key="3">
    <source>
        <dbReference type="ARBA" id="ARBA00023274"/>
    </source>
</evidence>
<dbReference type="RefSeq" id="WP_166175818.1">
    <property type="nucleotide sequence ID" value="NZ_CP045119.1"/>
</dbReference>
<dbReference type="CDD" id="cd01425">
    <property type="entry name" value="RPS2"/>
    <property type="match status" value="1"/>
</dbReference>
<dbReference type="Pfam" id="PF00318">
    <property type="entry name" value="Ribosomal_S2"/>
    <property type="match status" value="1"/>
</dbReference>
<dbReference type="GO" id="GO:0006412">
    <property type="term" value="P:translation"/>
    <property type="evidence" value="ECO:0007669"/>
    <property type="project" value="UniProtKB-UniRule"/>
</dbReference>
<dbReference type="PROSITE" id="PS00963">
    <property type="entry name" value="RIBOSOMAL_S2_2"/>
    <property type="match status" value="1"/>
</dbReference>
<comment type="similarity">
    <text evidence="1 5 6">Belongs to the universal ribosomal protein uS2 family.</text>
</comment>
<dbReference type="KEGG" id="rub:GBA63_10190"/>
<keyword evidence="3 5" id="KW-0687">Ribonucleoprotein</keyword>
<accession>A0A6G8Q913</accession>
<dbReference type="EMBL" id="CP045119">
    <property type="protein sequence ID" value="QIN82975.1"/>
    <property type="molecule type" value="Genomic_DNA"/>
</dbReference>
<dbReference type="Gene3D" id="3.40.50.10490">
    <property type="entry name" value="Glucose-6-phosphate isomerase like protein, domain 1"/>
    <property type="match status" value="1"/>
</dbReference>
<evidence type="ECO:0000313" key="8">
    <source>
        <dbReference type="EMBL" id="QIN82975.1"/>
    </source>
</evidence>
<feature type="compositionally biased region" description="Basic and acidic residues" evidence="7">
    <location>
        <begin position="254"/>
        <end position="264"/>
    </location>
</feature>
<evidence type="ECO:0000313" key="9">
    <source>
        <dbReference type="Proteomes" id="UP000501452"/>
    </source>
</evidence>
<dbReference type="Gene3D" id="1.10.287.610">
    <property type="entry name" value="Helix hairpin bin"/>
    <property type="match status" value="1"/>
</dbReference>
<protein>
    <recommendedName>
        <fullName evidence="4 5">Small ribosomal subunit protein uS2</fullName>
    </recommendedName>
</protein>
<evidence type="ECO:0000256" key="1">
    <source>
        <dbReference type="ARBA" id="ARBA00006242"/>
    </source>
</evidence>
<evidence type="ECO:0000256" key="4">
    <source>
        <dbReference type="ARBA" id="ARBA00035256"/>
    </source>
</evidence>
<keyword evidence="2 5" id="KW-0689">Ribosomal protein</keyword>
<dbReference type="InterPro" id="IPR018130">
    <property type="entry name" value="Ribosomal_uS2_CS"/>
</dbReference>
<dbReference type="PROSITE" id="PS00962">
    <property type="entry name" value="RIBOSOMAL_S2_1"/>
    <property type="match status" value="1"/>
</dbReference>
<dbReference type="HAMAP" id="MF_00291_B">
    <property type="entry name" value="Ribosomal_uS2_B"/>
    <property type="match status" value="1"/>
</dbReference>
<sequence length="357" mass="38978">MEGTTDRVGIRDLLEAGVHFGHQAKRWNPKMKRYIFAQRTGVHIIDLDQTITLLERALKFVRGVAEANREVLFVGTKKQAQIPLAEQAIRSGQPYVAERYIGGMLTNFQTILPRIQYFTELARRVEETPEEEKTGKDWFALNREYQKLRRNFAGLTEMEKLPGAIFVVDPKREELMVKEANRLKIPVVALTDTNCDPEVVDYVIPGNDDAIRAIGLISRLMADAIVEGRGEEVAVEDRPVPPVIEEALVTEEEQLSKAADEAKVSEPAAEPAPNGNGAASAQAEPEAPVPAEDAPANGAEPVAEAAEEPVAQAADEAAAEEPAVEEPAVEEPAADEAPADEAEASDGGQENEENEEK</sequence>
<dbReference type="GO" id="GO:0003735">
    <property type="term" value="F:structural constituent of ribosome"/>
    <property type="evidence" value="ECO:0007669"/>
    <property type="project" value="InterPro"/>
</dbReference>
<dbReference type="PANTHER" id="PTHR12534:SF0">
    <property type="entry name" value="SMALL RIBOSOMAL SUBUNIT PROTEIN US2M"/>
    <property type="match status" value="1"/>
</dbReference>
<feature type="compositionally biased region" description="Low complexity" evidence="7">
    <location>
        <begin position="265"/>
        <end position="316"/>
    </location>
</feature>
<evidence type="ECO:0000256" key="7">
    <source>
        <dbReference type="SAM" id="MobiDB-lite"/>
    </source>
</evidence>
<dbReference type="InterPro" id="IPR005706">
    <property type="entry name" value="Ribosomal_uS2_bac/mit/plastid"/>
</dbReference>
<dbReference type="InterPro" id="IPR023591">
    <property type="entry name" value="Ribosomal_uS2_flav_dom_sf"/>
</dbReference>
<dbReference type="SUPFAM" id="SSF52313">
    <property type="entry name" value="Ribosomal protein S2"/>
    <property type="match status" value="1"/>
</dbReference>
<dbReference type="GO" id="GO:0022627">
    <property type="term" value="C:cytosolic small ribosomal subunit"/>
    <property type="evidence" value="ECO:0007669"/>
    <property type="project" value="TreeGrafter"/>
</dbReference>
<dbReference type="Proteomes" id="UP000501452">
    <property type="component" value="Chromosome"/>
</dbReference>
<name>A0A6G8Q913_9ACTN</name>
<dbReference type="PANTHER" id="PTHR12534">
    <property type="entry name" value="30S RIBOSOMAL PROTEIN S2 PROKARYOTIC AND ORGANELLAR"/>
    <property type="match status" value="1"/>
</dbReference>
<evidence type="ECO:0000256" key="2">
    <source>
        <dbReference type="ARBA" id="ARBA00022980"/>
    </source>
</evidence>
<dbReference type="NCBIfam" id="TIGR01011">
    <property type="entry name" value="rpsB_bact"/>
    <property type="match status" value="1"/>
</dbReference>
<keyword evidence="9" id="KW-1185">Reference proteome</keyword>
<dbReference type="AlphaFoldDB" id="A0A6G8Q913"/>
<feature type="region of interest" description="Disordered" evidence="7">
    <location>
        <begin position="252"/>
        <end position="357"/>
    </location>
</feature>
<evidence type="ECO:0000256" key="6">
    <source>
        <dbReference type="RuleBase" id="RU003631"/>
    </source>
</evidence>
<evidence type="ECO:0000256" key="5">
    <source>
        <dbReference type="HAMAP-Rule" id="MF_00291"/>
    </source>
</evidence>
<proteinExistence type="inferred from homology"/>
<dbReference type="InterPro" id="IPR001865">
    <property type="entry name" value="Ribosomal_uS2"/>
</dbReference>